<dbReference type="Gene3D" id="1.10.1070.20">
    <property type="match status" value="1"/>
</dbReference>
<evidence type="ECO:0000259" key="4">
    <source>
        <dbReference type="Pfam" id="PF07804"/>
    </source>
</evidence>
<dbReference type="InterPro" id="IPR017508">
    <property type="entry name" value="HipA_N1"/>
</dbReference>
<dbReference type="Proteomes" id="UP001501446">
    <property type="component" value="Unassembled WGS sequence"/>
</dbReference>
<dbReference type="RefSeq" id="WP_345311735.1">
    <property type="nucleotide sequence ID" value="NZ_BAABLN010000035.1"/>
</dbReference>
<evidence type="ECO:0000259" key="5">
    <source>
        <dbReference type="Pfam" id="PF13657"/>
    </source>
</evidence>
<evidence type="ECO:0000256" key="1">
    <source>
        <dbReference type="ARBA" id="ARBA00010164"/>
    </source>
</evidence>
<dbReference type="Pfam" id="PF07804">
    <property type="entry name" value="HipA_C"/>
    <property type="match status" value="1"/>
</dbReference>
<dbReference type="CDD" id="cd17808">
    <property type="entry name" value="HipA_Ec_like"/>
    <property type="match status" value="1"/>
</dbReference>
<evidence type="ECO:0000256" key="3">
    <source>
        <dbReference type="ARBA" id="ARBA00022777"/>
    </source>
</evidence>
<proteinExistence type="inferred from homology"/>
<gene>
    <name evidence="6" type="ORF">GCM10025781_25670</name>
</gene>
<dbReference type="EMBL" id="BAABLN010000035">
    <property type="protein sequence ID" value="GAA4705381.1"/>
    <property type="molecule type" value="Genomic_DNA"/>
</dbReference>
<keyword evidence="7" id="KW-1185">Reference proteome</keyword>
<reference evidence="7" key="1">
    <citation type="journal article" date="2019" name="Int. J. Syst. Evol. Microbiol.">
        <title>The Global Catalogue of Microorganisms (GCM) 10K type strain sequencing project: providing services to taxonomists for standard genome sequencing and annotation.</title>
        <authorList>
            <consortium name="The Broad Institute Genomics Platform"/>
            <consortium name="The Broad Institute Genome Sequencing Center for Infectious Disease"/>
            <person name="Wu L."/>
            <person name="Ma J."/>
        </authorList>
    </citation>
    <scope>NUCLEOTIDE SEQUENCE [LARGE SCALE GENOMIC DNA]</scope>
    <source>
        <strain evidence="7">JCM 18958</strain>
    </source>
</reference>
<evidence type="ECO:0000313" key="7">
    <source>
        <dbReference type="Proteomes" id="UP001501446"/>
    </source>
</evidence>
<dbReference type="InterPro" id="IPR012893">
    <property type="entry name" value="HipA-like_C"/>
</dbReference>
<evidence type="ECO:0000256" key="2">
    <source>
        <dbReference type="ARBA" id="ARBA00022679"/>
    </source>
</evidence>
<protein>
    <submittedName>
        <fullName evidence="6">Type II toxin-antitoxin system HipA family toxin</fullName>
    </submittedName>
</protein>
<dbReference type="NCBIfam" id="TIGR03071">
    <property type="entry name" value="couple_hipA"/>
    <property type="match status" value="1"/>
</dbReference>
<feature type="domain" description="HipA-like C-terminal" evidence="4">
    <location>
        <begin position="146"/>
        <end position="379"/>
    </location>
</feature>
<dbReference type="Pfam" id="PF13657">
    <property type="entry name" value="Couple_hipA"/>
    <property type="match status" value="1"/>
</dbReference>
<accession>A0ABP8XCI9</accession>
<comment type="caution">
    <text evidence="6">The sequence shown here is derived from an EMBL/GenBank/DDBJ whole genome shotgun (WGS) entry which is preliminary data.</text>
</comment>
<feature type="domain" description="HipA N-terminal subdomain 1" evidence="5">
    <location>
        <begin position="4"/>
        <end position="100"/>
    </location>
</feature>
<keyword evidence="2" id="KW-0808">Transferase</keyword>
<keyword evidence="3" id="KW-0418">Kinase</keyword>
<dbReference type="PANTHER" id="PTHR37419">
    <property type="entry name" value="SERINE/THREONINE-PROTEIN KINASE TOXIN HIPA"/>
    <property type="match status" value="1"/>
</dbReference>
<name>A0ABP8XCI9_9MICC</name>
<dbReference type="PANTHER" id="PTHR37419:SF1">
    <property type="entry name" value="SERINE_THREONINE-PROTEIN KINASE TOXIN HIPA"/>
    <property type="match status" value="1"/>
</dbReference>
<comment type="similarity">
    <text evidence="1">Belongs to the HipA Ser/Thr kinase family.</text>
</comment>
<sequence>MKELLVLLHGEVVGVLIQSPQGNRTFQYLKDSDPALEVSVALPYRLAPYPRRATDAFIEGLLPEGEGVREALAHNFGISSGNPFALLEHIGLECAGAIQFARPDELDSARQSKGNLIPCTEREVGERLRALISQPKGSWLVDRERWSLAGAQSKFALRWDDGWFEATGAEPTTHIFKPGIHDFRDQALNEHLSLRTLSKVGLTVANSRYMQFDGTNAIVVERYDRMTIDGRVLRIHQEDFCQATSTLPTKKYEAQQGPSALSIVRTLRRAGAEESEVLRFIEGLIGNYLIGAPDAHAKNYSIILAPDVVALAPLYDVASGLPYEYKNENGFPDKKDGLRNAAMAIGGERRFGRVAHRHWAKFAAEAKVDGQWLLATVRVLAMMIPDALEEVISEERHAVTGSQLPDRLLPTVKSLCETTITLLDR</sequence>
<organism evidence="6 7">
    <name type="scientific">Kocuria gwangalliensis</name>
    <dbReference type="NCBI Taxonomy" id="501592"/>
    <lineage>
        <taxon>Bacteria</taxon>
        <taxon>Bacillati</taxon>
        <taxon>Actinomycetota</taxon>
        <taxon>Actinomycetes</taxon>
        <taxon>Micrococcales</taxon>
        <taxon>Micrococcaceae</taxon>
        <taxon>Kocuria</taxon>
    </lineage>
</organism>
<evidence type="ECO:0000313" key="6">
    <source>
        <dbReference type="EMBL" id="GAA4705381.1"/>
    </source>
</evidence>
<dbReference type="InterPro" id="IPR052028">
    <property type="entry name" value="HipA_Ser/Thr_kinase"/>
</dbReference>